<evidence type="ECO:0000256" key="2">
    <source>
        <dbReference type="ARBA" id="ARBA00022741"/>
    </source>
</evidence>
<dbReference type="EMBL" id="VBAL01000015">
    <property type="protein sequence ID" value="TMJ06371.1"/>
    <property type="molecule type" value="Genomic_DNA"/>
</dbReference>
<dbReference type="PANTHER" id="PTHR12835">
    <property type="entry name" value="BIOTIN PROTEIN LIGASE"/>
    <property type="match status" value="1"/>
</dbReference>
<dbReference type="SUPFAM" id="SSF50037">
    <property type="entry name" value="C-terminal domain of transcriptional repressors"/>
    <property type="match status" value="1"/>
</dbReference>
<evidence type="ECO:0000256" key="5">
    <source>
        <dbReference type="ARBA" id="ARBA00024227"/>
    </source>
</evidence>
<sequence length="258" mass="27281">MEALTSTAIQRGLSTRRFGRPVIVHESVRSTNDEAGALAQQGASEGTTVIARIQTTGRGRRGRAWLSPAGGLWLSVVLRPKVALEQWPLVGLAASAGAADAVREVALLQARVKWPNDLLVEDRKLGGVLIETSGTVAIAGIGINANVPPGALDAQTGGISLLGRLGHSVDLAALACAVLGRFEEHYDLLHSDPDALLARWRKHDATLGRQVRVWGAQELEGVAEDVDDRGALLVRTPEGLRRVVAGDVSLRTAETPAE</sequence>
<comment type="caution">
    <text evidence="7">The sequence shown here is derived from an EMBL/GenBank/DDBJ whole genome shotgun (WGS) entry which is preliminary data.</text>
</comment>
<dbReference type="GO" id="GO:0005524">
    <property type="term" value="F:ATP binding"/>
    <property type="evidence" value="ECO:0007669"/>
    <property type="project" value="UniProtKB-KW"/>
</dbReference>
<organism evidence="7 8">
    <name type="scientific">Candidatus Segetimicrobium genomatis</name>
    <dbReference type="NCBI Taxonomy" id="2569760"/>
    <lineage>
        <taxon>Bacteria</taxon>
        <taxon>Bacillati</taxon>
        <taxon>Candidatus Sysuimicrobiota</taxon>
        <taxon>Candidatus Sysuimicrobiia</taxon>
        <taxon>Candidatus Sysuimicrobiales</taxon>
        <taxon>Candidatus Segetimicrobiaceae</taxon>
        <taxon>Candidatus Segetimicrobium</taxon>
    </lineage>
</organism>
<evidence type="ECO:0000313" key="8">
    <source>
        <dbReference type="Proteomes" id="UP000319353"/>
    </source>
</evidence>
<name>A0A537LED6_9BACT</name>
<reference evidence="7 8" key="1">
    <citation type="journal article" date="2019" name="Nat. Microbiol.">
        <title>Mediterranean grassland soil C-N compound turnover is dependent on rainfall and depth, and is mediated by genomically divergent microorganisms.</title>
        <authorList>
            <person name="Diamond S."/>
            <person name="Andeer P.F."/>
            <person name="Li Z."/>
            <person name="Crits-Christoph A."/>
            <person name="Burstein D."/>
            <person name="Anantharaman K."/>
            <person name="Lane K.R."/>
            <person name="Thomas B.C."/>
            <person name="Pan C."/>
            <person name="Northen T.R."/>
            <person name="Banfield J.F."/>
        </authorList>
    </citation>
    <scope>NUCLEOTIDE SEQUENCE [LARGE SCALE GENOMIC DNA]</scope>
    <source>
        <strain evidence="7">NP_4</strain>
    </source>
</reference>
<evidence type="ECO:0000256" key="1">
    <source>
        <dbReference type="ARBA" id="ARBA00022598"/>
    </source>
</evidence>
<dbReference type="InterPro" id="IPR008988">
    <property type="entry name" value="Transcriptional_repressor_C"/>
</dbReference>
<dbReference type="InterPro" id="IPR045864">
    <property type="entry name" value="aa-tRNA-synth_II/BPL/LPL"/>
</dbReference>
<feature type="domain" description="BPL/LPL catalytic" evidence="6">
    <location>
        <begin position="7"/>
        <end position="190"/>
    </location>
</feature>
<dbReference type="InterPro" id="IPR004408">
    <property type="entry name" value="Biotin_CoA_COase_ligase"/>
</dbReference>
<evidence type="ECO:0000256" key="4">
    <source>
        <dbReference type="ARBA" id="ARBA00023267"/>
    </source>
</evidence>
<gene>
    <name evidence="7" type="ORF">E6H01_01900</name>
</gene>
<dbReference type="InterPro" id="IPR003142">
    <property type="entry name" value="BPL_C"/>
</dbReference>
<accession>A0A537LED6</accession>
<dbReference type="Gene3D" id="2.30.30.100">
    <property type="match status" value="1"/>
</dbReference>
<protein>
    <recommendedName>
        <fullName evidence="5">biotin--[biotin carboxyl-carrier protein] ligase</fullName>
        <ecNumber evidence="5">6.3.4.15</ecNumber>
    </recommendedName>
</protein>
<dbReference type="PANTHER" id="PTHR12835:SF5">
    <property type="entry name" value="BIOTIN--PROTEIN LIGASE"/>
    <property type="match status" value="1"/>
</dbReference>
<evidence type="ECO:0000313" key="7">
    <source>
        <dbReference type="EMBL" id="TMJ06371.1"/>
    </source>
</evidence>
<dbReference type="Proteomes" id="UP000319353">
    <property type="component" value="Unassembled WGS sequence"/>
</dbReference>
<keyword evidence="1 7" id="KW-0436">Ligase</keyword>
<dbReference type="Gene3D" id="3.30.930.10">
    <property type="entry name" value="Bira Bifunctional Protein, Domain 2"/>
    <property type="match status" value="1"/>
</dbReference>
<dbReference type="EC" id="6.3.4.15" evidence="5"/>
<dbReference type="Pfam" id="PF03099">
    <property type="entry name" value="BPL_LplA_LipB"/>
    <property type="match status" value="1"/>
</dbReference>
<dbReference type="CDD" id="cd16442">
    <property type="entry name" value="BPL"/>
    <property type="match status" value="1"/>
</dbReference>
<dbReference type="Pfam" id="PF02237">
    <property type="entry name" value="BPL_C"/>
    <property type="match status" value="1"/>
</dbReference>
<proteinExistence type="predicted"/>
<dbReference type="GO" id="GO:0004077">
    <property type="term" value="F:biotin--[biotin carboxyl-carrier protein] ligase activity"/>
    <property type="evidence" value="ECO:0007669"/>
    <property type="project" value="UniProtKB-EC"/>
</dbReference>
<dbReference type="PROSITE" id="PS51733">
    <property type="entry name" value="BPL_LPL_CATALYTIC"/>
    <property type="match status" value="1"/>
</dbReference>
<dbReference type="SUPFAM" id="SSF55681">
    <property type="entry name" value="Class II aaRS and biotin synthetases"/>
    <property type="match status" value="1"/>
</dbReference>
<dbReference type="AlphaFoldDB" id="A0A537LED6"/>
<dbReference type="GO" id="GO:0005737">
    <property type="term" value="C:cytoplasm"/>
    <property type="evidence" value="ECO:0007669"/>
    <property type="project" value="TreeGrafter"/>
</dbReference>
<evidence type="ECO:0000259" key="6">
    <source>
        <dbReference type="PROSITE" id="PS51733"/>
    </source>
</evidence>
<keyword evidence="3" id="KW-0067">ATP-binding</keyword>
<dbReference type="InterPro" id="IPR004143">
    <property type="entry name" value="BPL_LPL_catalytic"/>
</dbReference>
<dbReference type="NCBIfam" id="TIGR00121">
    <property type="entry name" value="birA_ligase"/>
    <property type="match status" value="1"/>
</dbReference>
<keyword evidence="2" id="KW-0547">Nucleotide-binding</keyword>
<keyword evidence="4" id="KW-0092">Biotin</keyword>
<evidence type="ECO:0000256" key="3">
    <source>
        <dbReference type="ARBA" id="ARBA00022840"/>
    </source>
</evidence>